<evidence type="ECO:0000313" key="2">
    <source>
        <dbReference type="EMBL" id="NVL10625.1"/>
    </source>
</evidence>
<feature type="domain" description="AAA+ ATPase" evidence="1">
    <location>
        <begin position="226"/>
        <end position="606"/>
    </location>
</feature>
<protein>
    <submittedName>
        <fullName evidence="2">AAA family ATPase</fullName>
    </submittedName>
</protein>
<dbReference type="InterPro" id="IPR027417">
    <property type="entry name" value="P-loop_NTPase"/>
</dbReference>
<dbReference type="RefSeq" id="WP_176533728.1">
    <property type="nucleotide sequence ID" value="NZ_CP088022.1"/>
</dbReference>
<sequence>MSQADDIRWFVRANFIEPARARGDTSVSVRAGDVQKQMGLSDAIPAVCSAIGSDKFLVDASVSQISREGPQNSSTTVFAFAPNNNEQIDTESAEAELRRRYGTPDVDTKYLVSFDLSDKRAIALQRGNSIVQLWFEDSGAKIPVVEQRLYEANEGRHSNLPNRLTHQPAVSFREKGFPRPVRSVRVTSAAQLKFALDWYERFDFADEAAKRNATELKDENIVAGQTATNLILYGPPGTGKTYSSAREAVLLCDGKLPDGVGRGAVMARFNALKRAGRIAFVTFHQSYSYEEFVEGLRPDTSPDQEADNQTSTGFRLKPTDGVFKRVASVAKQAGHAASTDIDLSKRDFFKMSLGAADGDEEIYRAAIEGSYIALGWGTGFDWSNSAYEQFDAILNEWRTKDPDVNSQSSRVRQSHYMRAVMKEGDIVIIAYGNTEFRAVGEVIGPYEYHGNAPQFRHRRKVRWLRVFERALPVETILQGKFTQAALYKLDTAKLNRSALATLIGETENEGRPGGAPLPYVLIIDEINRANVSKVFGELITLLEPDKRLGRINALTVTLPYSGEDFGVPPNLHIIGTMNTADRSIALLDTALRRRFQFKELMPDAILLSRDVEGVDLSSVLLRLNERIEYLFDREHQIGHAYFMECDTREKLDDVMRKKVIPLLAEYFYDDWEKVRIVLGETSDEGRFINRIRLPAPSMLPEADITERFRYAIRSKFEDGAFEGLMQ</sequence>
<dbReference type="GO" id="GO:0005524">
    <property type="term" value="F:ATP binding"/>
    <property type="evidence" value="ECO:0007669"/>
    <property type="project" value="InterPro"/>
</dbReference>
<dbReference type="SMART" id="SM00382">
    <property type="entry name" value="AAA"/>
    <property type="match status" value="1"/>
</dbReference>
<dbReference type="AlphaFoldDB" id="A0A973WWK2"/>
<dbReference type="EMBL" id="JABWSX010000001">
    <property type="protein sequence ID" value="NVL10625.1"/>
    <property type="molecule type" value="Genomic_DNA"/>
</dbReference>
<comment type="caution">
    <text evidence="2">The sequence shown here is derived from an EMBL/GenBank/DDBJ whole genome shotgun (WGS) entry which is preliminary data.</text>
</comment>
<dbReference type="Pfam" id="PF07728">
    <property type="entry name" value="AAA_5"/>
    <property type="match status" value="1"/>
</dbReference>
<organism evidence="2">
    <name type="scientific">Bradyrhizobium quebecense</name>
    <dbReference type="NCBI Taxonomy" id="2748629"/>
    <lineage>
        <taxon>Bacteria</taxon>
        <taxon>Pseudomonadati</taxon>
        <taxon>Pseudomonadota</taxon>
        <taxon>Alphaproteobacteria</taxon>
        <taxon>Hyphomicrobiales</taxon>
        <taxon>Nitrobacteraceae</taxon>
        <taxon>Bradyrhizobium</taxon>
    </lineage>
</organism>
<proteinExistence type="predicted"/>
<name>A0A973WWK2_9BRAD</name>
<evidence type="ECO:0000259" key="1">
    <source>
        <dbReference type="SMART" id="SM00382"/>
    </source>
</evidence>
<dbReference type="InterPro" id="IPR052934">
    <property type="entry name" value="Methyl-DNA_Rec/Restrict_Enz"/>
</dbReference>
<dbReference type="PANTHER" id="PTHR37291:SF1">
    <property type="entry name" value="TYPE IV METHYL-DIRECTED RESTRICTION ENZYME ECOKMCRB SUBUNIT"/>
    <property type="match status" value="1"/>
</dbReference>
<gene>
    <name evidence="2" type="ORF">HU230_34235</name>
</gene>
<accession>A0A973WWK2</accession>
<reference evidence="2" key="1">
    <citation type="submission" date="2020-06" db="EMBL/GenBank/DDBJ databases">
        <title>Whole Genome Sequence of Bradyrhizobium sp. Strain 66S1MB.</title>
        <authorList>
            <person name="Bromfield E."/>
            <person name="Cloutier S."/>
        </authorList>
    </citation>
    <scope>NUCLEOTIDE SEQUENCE</scope>
    <source>
        <strain evidence="2">66S1MB</strain>
    </source>
</reference>
<dbReference type="SUPFAM" id="SSF52540">
    <property type="entry name" value="P-loop containing nucleoside triphosphate hydrolases"/>
    <property type="match status" value="1"/>
</dbReference>
<dbReference type="PANTHER" id="PTHR37291">
    <property type="entry name" value="5-METHYLCYTOSINE-SPECIFIC RESTRICTION ENZYME B"/>
    <property type="match status" value="1"/>
</dbReference>
<dbReference type="GO" id="GO:0016887">
    <property type="term" value="F:ATP hydrolysis activity"/>
    <property type="evidence" value="ECO:0007669"/>
    <property type="project" value="InterPro"/>
</dbReference>
<dbReference type="InterPro" id="IPR003593">
    <property type="entry name" value="AAA+_ATPase"/>
</dbReference>
<dbReference type="InterPro" id="IPR011704">
    <property type="entry name" value="ATPase_dyneun-rel_AAA"/>
</dbReference>
<dbReference type="Gene3D" id="3.40.50.300">
    <property type="entry name" value="P-loop containing nucleotide triphosphate hydrolases"/>
    <property type="match status" value="2"/>
</dbReference>